<keyword evidence="1 3" id="KW-0853">WD repeat</keyword>
<evidence type="ECO:0000256" key="1">
    <source>
        <dbReference type="ARBA" id="ARBA00022574"/>
    </source>
</evidence>
<feature type="repeat" description="WD" evidence="3">
    <location>
        <begin position="276"/>
        <end position="310"/>
    </location>
</feature>
<dbReference type="InterPro" id="IPR056828">
    <property type="entry name" value="Beta-prop_TEP1_C"/>
</dbReference>
<evidence type="ECO:0000256" key="3">
    <source>
        <dbReference type="PROSITE-ProRule" id="PRU00221"/>
    </source>
</evidence>
<dbReference type="Pfam" id="PF25048">
    <property type="entry name" value="Beta-prop_TEP1_C"/>
    <property type="match status" value="1"/>
</dbReference>
<dbReference type="OMA" id="VQEHDYR"/>
<dbReference type="PROSITE" id="PS50294">
    <property type="entry name" value="WD_REPEATS_REGION"/>
    <property type="match status" value="3"/>
</dbReference>
<dbReference type="InterPro" id="IPR015943">
    <property type="entry name" value="WD40/YVTN_repeat-like_dom_sf"/>
</dbReference>
<keyword evidence="4" id="KW-0175">Coiled coil</keyword>
<keyword evidence="8" id="KW-1185">Reference proteome</keyword>
<dbReference type="Gene3D" id="2.130.10.10">
    <property type="entry name" value="YVTN repeat-like/Quinoprotein amine dehydrogenase"/>
    <property type="match status" value="2"/>
</dbReference>
<evidence type="ECO:0000259" key="6">
    <source>
        <dbReference type="Pfam" id="PF25048"/>
    </source>
</evidence>
<evidence type="ECO:0000313" key="8">
    <source>
        <dbReference type="Proteomes" id="UP000054350"/>
    </source>
</evidence>
<dbReference type="InterPro" id="IPR020472">
    <property type="entry name" value="WD40_PAC1"/>
</dbReference>
<reference evidence="8" key="2">
    <citation type="submission" date="2009-11" db="EMBL/GenBank/DDBJ databases">
        <title>The Genome Sequence of Allomyces macrogynus strain ATCC 38327.</title>
        <authorList>
            <consortium name="The Broad Institute Genome Sequencing Platform"/>
            <person name="Russ C."/>
            <person name="Cuomo C."/>
            <person name="Shea T."/>
            <person name="Young S.K."/>
            <person name="Zeng Q."/>
            <person name="Koehrsen M."/>
            <person name="Haas B."/>
            <person name="Borodovsky M."/>
            <person name="Guigo R."/>
            <person name="Alvarado L."/>
            <person name="Berlin A."/>
            <person name="Borenstein D."/>
            <person name="Chen Z."/>
            <person name="Engels R."/>
            <person name="Freedman E."/>
            <person name="Gellesch M."/>
            <person name="Goldberg J."/>
            <person name="Griggs A."/>
            <person name="Gujja S."/>
            <person name="Heiman D."/>
            <person name="Hepburn T."/>
            <person name="Howarth C."/>
            <person name="Jen D."/>
            <person name="Larson L."/>
            <person name="Lewis B."/>
            <person name="Mehta T."/>
            <person name="Park D."/>
            <person name="Pearson M."/>
            <person name="Roberts A."/>
            <person name="Saif S."/>
            <person name="Shenoy N."/>
            <person name="Sisk P."/>
            <person name="Stolte C."/>
            <person name="Sykes S."/>
            <person name="Walk T."/>
            <person name="White J."/>
            <person name="Yandava C."/>
            <person name="Burger G."/>
            <person name="Gray M.W."/>
            <person name="Holland P.W.H."/>
            <person name="King N."/>
            <person name="Lang F.B.F."/>
            <person name="Roger A.J."/>
            <person name="Ruiz-Trillo I."/>
            <person name="Lander E."/>
            <person name="Nusbaum C."/>
        </authorList>
    </citation>
    <scope>NUCLEOTIDE SEQUENCE [LARGE SCALE GENOMIC DNA]</scope>
    <source>
        <strain evidence="8">ATCC 38327</strain>
    </source>
</reference>
<dbReference type="PANTHER" id="PTHR22847:SF637">
    <property type="entry name" value="WD REPEAT DOMAIN 5B"/>
    <property type="match status" value="1"/>
</dbReference>
<evidence type="ECO:0000256" key="5">
    <source>
        <dbReference type="SAM" id="MobiDB-lite"/>
    </source>
</evidence>
<evidence type="ECO:0000256" key="2">
    <source>
        <dbReference type="ARBA" id="ARBA00022737"/>
    </source>
</evidence>
<evidence type="ECO:0000256" key="4">
    <source>
        <dbReference type="SAM" id="Coils"/>
    </source>
</evidence>
<dbReference type="PANTHER" id="PTHR22847">
    <property type="entry name" value="WD40 REPEAT PROTEIN"/>
    <property type="match status" value="1"/>
</dbReference>
<accession>A0A0L0SN21</accession>
<dbReference type="CDD" id="cd00200">
    <property type="entry name" value="WD40"/>
    <property type="match status" value="1"/>
</dbReference>
<dbReference type="Pfam" id="PF00400">
    <property type="entry name" value="WD40"/>
    <property type="match status" value="3"/>
</dbReference>
<dbReference type="eggNOG" id="KOG0266">
    <property type="taxonomic scope" value="Eukaryota"/>
</dbReference>
<dbReference type="InterPro" id="IPR036322">
    <property type="entry name" value="WD40_repeat_dom_sf"/>
</dbReference>
<dbReference type="PROSITE" id="PS00678">
    <property type="entry name" value="WD_REPEATS_1"/>
    <property type="match status" value="2"/>
</dbReference>
<dbReference type="PROSITE" id="PS50082">
    <property type="entry name" value="WD_REPEATS_2"/>
    <property type="match status" value="4"/>
</dbReference>
<dbReference type="PRINTS" id="PR00320">
    <property type="entry name" value="GPROTEINBRPT"/>
</dbReference>
<feature type="region of interest" description="Disordered" evidence="5">
    <location>
        <begin position="391"/>
        <end position="412"/>
    </location>
</feature>
<feature type="region of interest" description="Disordered" evidence="5">
    <location>
        <begin position="71"/>
        <end position="115"/>
    </location>
</feature>
<feature type="compositionally biased region" description="Low complexity" evidence="5">
    <location>
        <begin position="71"/>
        <end position="86"/>
    </location>
</feature>
<dbReference type="STRING" id="578462.A0A0L0SN21"/>
<dbReference type="Proteomes" id="UP000054350">
    <property type="component" value="Unassembled WGS sequence"/>
</dbReference>
<dbReference type="InterPro" id="IPR019775">
    <property type="entry name" value="WD40_repeat_CS"/>
</dbReference>
<dbReference type="OrthoDB" id="6262491at2759"/>
<evidence type="ECO:0000313" key="7">
    <source>
        <dbReference type="EMBL" id="KNE63887.1"/>
    </source>
</evidence>
<protein>
    <recommendedName>
        <fullName evidence="6">TEP-1 C-terminal beta-propeller domain-containing protein</fullName>
    </recommendedName>
</protein>
<dbReference type="AlphaFoldDB" id="A0A0L0SN21"/>
<name>A0A0L0SN21_ALLM3</name>
<reference evidence="7 8" key="1">
    <citation type="submission" date="2009-11" db="EMBL/GenBank/DDBJ databases">
        <title>Annotation of Allomyces macrogynus ATCC 38327.</title>
        <authorList>
            <consortium name="The Broad Institute Genome Sequencing Platform"/>
            <person name="Russ C."/>
            <person name="Cuomo C."/>
            <person name="Burger G."/>
            <person name="Gray M.W."/>
            <person name="Holland P.W.H."/>
            <person name="King N."/>
            <person name="Lang F.B.F."/>
            <person name="Roger A.J."/>
            <person name="Ruiz-Trillo I."/>
            <person name="Young S.K."/>
            <person name="Zeng Q."/>
            <person name="Gargeya S."/>
            <person name="Fitzgerald M."/>
            <person name="Haas B."/>
            <person name="Abouelleil A."/>
            <person name="Alvarado L."/>
            <person name="Arachchi H.M."/>
            <person name="Berlin A."/>
            <person name="Chapman S.B."/>
            <person name="Gearin G."/>
            <person name="Goldberg J."/>
            <person name="Griggs A."/>
            <person name="Gujja S."/>
            <person name="Hansen M."/>
            <person name="Heiman D."/>
            <person name="Howarth C."/>
            <person name="Larimer J."/>
            <person name="Lui A."/>
            <person name="MacDonald P.J.P."/>
            <person name="McCowen C."/>
            <person name="Montmayeur A."/>
            <person name="Murphy C."/>
            <person name="Neiman D."/>
            <person name="Pearson M."/>
            <person name="Priest M."/>
            <person name="Roberts A."/>
            <person name="Saif S."/>
            <person name="Shea T."/>
            <person name="Sisk P."/>
            <person name="Stolte C."/>
            <person name="Sykes S."/>
            <person name="Wortman J."/>
            <person name="Nusbaum C."/>
            <person name="Birren B."/>
        </authorList>
    </citation>
    <scope>NUCLEOTIDE SEQUENCE [LARGE SCALE GENOMIC DNA]</scope>
    <source>
        <strain evidence="7 8">ATCC 38327</strain>
    </source>
</reference>
<dbReference type="GO" id="GO:1990234">
    <property type="term" value="C:transferase complex"/>
    <property type="evidence" value="ECO:0007669"/>
    <property type="project" value="UniProtKB-ARBA"/>
</dbReference>
<feature type="repeat" description="WD" evidence="3">
    <location>
        <begin position="125"/>
        <end position="160"/>
    </location>
</feature>
<dbReference type="EMBL" id="GG745343">
    <property type="protein sequence ID" value="KNE63887.1"/>
    <property type="molecule type" value="Genomic_DNA"/>
</dbReference>
<feature type="coiled-coil region" evidence="4">
    <location>
        <begin position="9"/>
        <end position="36"/>
    </location>
</feature>
<proteinExistence type="predicted"/>
<dbReference type="SUPFAM" id="SSF50978">
    <property type="entry name" value="WD40 repeat-like"/>
    <property type="match status" value="1"/>
</dbReference>
<organism evidence="7 8">
    <name type="scientific">Allomyces macrogynus (strain ATCC 38327)</name>
    <name type="common">Allomyces javanicus var. macrogynus</name>
    <dbReference type="NCBI Taxonomy" id="578462"/>
    <lineage>
        <taxon>Eukaryota</taxon>
        <taxon>Fungi</taxon>
        <taxon>Fungi incertae sedis</taxon>
        <taxon>Blastocladiomycota</taxon>
        <taxon>Blastocladiomycetes</taxon>
        <taxon>Blastocladiales</taxon>
        <taxon>Blastocladiaceae</taxon>
        <taxon>Allomyces</taxon>
    </lineage>
</organism>
<dbReference type="InterPro" id="IPR001680">
    <property type="entry name" value="WD40_rpt"/>
</dbReference>
<dbReference type="VEuPathDB" id="FungiDB:AMAG_08949"/>
<dbReference type="SMART" id="SM00320">
    <property type="entry name" value="WD40"/>
    <property type="match status" value="7"/>
</dbReference>
<feature type="repeat" description="WD" evidence="3">
    <location>
        <begin position="446"/>
        <end position="478"/>
    </location>
</feature>
<keyword evidence="2" id="KW-0677">Repeat</keyword>
<feature type="domain" description="TEP-1 C-terminal beta-propeller" evidence="6">
    <location>
        <begin position="184"/>
        <end position="226"/>
    </location>
</feature>
<sequence>MDIGLRDQLERVTRESRALKQKADLLEKENVALKKSIYDLSIKYNRLAYKYQANPYPLDFGAIGEGLPASAAGGASAPGTNTSSAGPSVGTPSGGFADPTTLLEGMTPSRDKPKDGKYFTLKTDLKGHGGAVYTVQFSPCGRFLASGSFDKTVRIWDATSVPKEIHVLKRHTVNVSDLCWSDMSKELVSAAYDQTCKTWDTETGKLTGSYECEGFVQCVQFNPANNDIFVHGSTRKVLGVVDRRQPPPATSDAFDPDAAISGGSGGAMTIRTDAMINSVYVYRDGTLVLSGDSAGQLKLWDLRTGQCLETVLNEPSRKPISHLAVSKMEDDDEPRYMGVNSYDNVIRVYDRGYAPPRSQTRLLHSLKGHKNKNWPIKSAFYNGGDFSMPSYPRSSTPGDGLDASGDKEKTKQSEPAMLLATGSADPFAYLYAVGQSEGCSEMVQRLEGHADRVYSVAFHPSEPILATCSADFTVKVWSSTSRGRRAFTL</sequence>
<gene>
    <name evidence="7" type="ORF">AMAG_08949</name>
</gene>
<feature type="repeat" description="WD" evidence="3">
    <location>
        <begin position="168"/>
        <end position="209"/>
    </location>
</feature>